<name>A0A6S6ZFI0_9BURK</name>
<proteinExistence type="predicted"/>
<gene>
    <name evidence="1" type="ORF">LMG26690_01340</name>
</gene>
<accession>A0A6S6ZFI0</accession>
<dbReference type="AlphaFoldDB" id="A0A6S6ZFI0"/>
<protein>
    <submittedName>
        <fullName evidence="1">Uncharacterized protein</fullName>
    </submittedName>
</protein>
<evidence type="ECO:0000313" key="2">
    <source>
        <dbReference type="Proteomes" id="UP000494214"/>
    </source>
</evidence>
<organism evidence="1 2">
    <name type="scientific">Achromobacter animicus</name>
    <dbReference type="NCBI Taxonomy" id="1389935"/>
    <lineage>
        <taxon>Bacteria</taxon>
        <taxon>Pseudomonadati</taxon>
        <taxon>Pseudomonadota</taxon>
        <taxon>Betaproteobacteria</taxon>
        <taxon>Burkholderiales</taxon>
        <taxon>Alcaligenaceae</taxon>
        <taxon>Achromobacter</taxon>
    </lineage>
</organism>
<sequence length="74" mass="8231">MVGEFEAEGFFQHPDGTALHDVHDFHAQNPDLLNQLAVRVFAFVAFEIDSAVVKAGLPKPYMELTPPSIDTEVY</sequence>
<evidence type="ECO:0000313" key="1">
    <source>
        <dbReference type="EMBL" id="CAB3676202.1"/>
    </source>
</evidence>
<keyword evidence="2" id="KW-1185">Reference proteome</keyword>
<dbReference type="EMBL" id="CADIJM010000002">
    <property type="protein sequence ID" value="CAB3676202.1"/>
    <property type="molecule type" value="Genomic_DNA"/>
</dbReference>
<reference evidence="1 2" key="1">
    <citation type="submission" date="2020-04" db="EMBL/GenBank/DDBJ databases">
        <authorList>
            <person name="De Canck E."/>
        </authorList>
    </citation>
    <scope>NUCLEOTIDE SEQUENCE [LARGE SCALE GENOMIC DNA]</scope>
    <source>
        <strain evidence="1 2">LMG 26690</strain>
    </source>
</reference>
<dbReference type="Proteomes" id="UP000494214">
    <property type="component" value="Unassembled WGS sequence"/>
</dbReference>